<evidence type="ECO:0000313" key="2">
    <source>
        <dbReference type="EMBL" id="VDK84834.1"/>
    </source>
</evidence>
<name>A0A3P6V3G2_CYLGO</name>
<dbReference type="AlphaFoldDB" id="A0A3P6V3G2"/>
<accession>A0A3P6V3G2</accession>
<dbReference type="EMBL" id="UYRV01030508">
    <property type="protein sequence ID" value="VDK84834.1"/>
    <property type="molecule type" value="Genomic_DNA"/>
</dbReference>
<sequence length="148" mass="16326">MPRTSTKGEKETITRFCSSSAKEKTPLDDAADVGVVVSASYDFDLVAKSPLYGKLAGRRGSEMLAASDEHLRKTVDKVTHSCRHVEVKKEQTEMKVESEVVVVSQQVVVHQEESDAEPSGSVTPMRTDGEGKFFLYDSILSKGLEFRQ</sequence>
<feature type="region of interest" description="Disordered" evidence="1">
    <location>
        <begin position="1"/>
        <end position="28"/>
    </location>
</feature>
<feature type="compositionally biased region" description="Basic and acidic residues" evidence="1">
    <location>
        <begin position="1"/>
        <end position="13"/>
    </location>
</feature>
<evidence type="ECO:0000256" key="1">
    <source>
        <dbReference type="SAM" id="MobiDB-lite"/>
    </source>
</evidence>
<gene>
    <name evidence="2" type="ORF">CGOC_LOCUS8359</name>
</gene>
<proteinExistence type="predicted"/>
<keyword evidence="3" id="KW-1185">Reference proteome</keyword>
<evidence type="ECO:0000313" key="3">
    <source>
        <dbReference type="Proteomes" id="UP000271889"/>
    </source>
</evidence>
<protein>
    <submittedName>
        <fullName evidence="2">Uncharacterized protein</fullName>
    </submittedName>
</protein>
<dbReference type="Proteomes" id="UP000271889">
    <property type="component" value="Unassembled WGS sequence"/>
</dbReference>
<organism evidence="2 3">
    <name type="scientific">Cylicostephanus goldi</name>
    <name type="common">Nematode worm</name>
    <dbReference type="NCBI Taxonomy" id="71465"/>
    <lineage>
        <taxon>Eukaryota</taxon>
        <taxon>Metazoa</taxon>
        <taxon>Ecdysozoa</taxon>
        <taxon>Nematoda</taxon>
        <taxon>Chromadorea</taxon>
        <taxon>Rhabditida</taxon>
        <taxon>Rhabditina</taxon>
        <taxon>Rhabditomorpha</taxon>
        <taxon>Strongyloidea</taxon>
        <taxon>Strongylidae</taxon>
        <taxon>Cylicostephanus</taxon>
    </lineage>
</organism>
<dbReference type="OrthoDB" id="5871056at2759"/>
<reference evidence="2 3" key="1">
    <citation type="submission" date="2018-11" db="EMBL/GenBank/DDBJ databases">
        <authorList>
            <consortium name="Pathogen Informatics"/>
        </authorList>
    </citation>
    <scope>NUCLEOTIDE SEQUENCE [LARGE SCALE GENOMIC DNA]</scope>
</reference>